<reference evidence="1" key="1">
    <citation type="submission" date="2018-05" db="EMBL/GenBank/DDBJ databases">
        <authorList>
            <person name="Lanie J.A."/>
            <person name="Ng W.-L."/>
            <person name="Kazmierczak K.M."/>
            <person name="Andrzejewski T.M."/>
            <person name="Davidsen T.M."/>
            <person name="Wayne K.J."/>
            <person name="Tettelin H."/>
            <person name="Glass J.I."/>
            <person name="Rusch D."/>
            <person name="Podicherti R."/>
            <person name="Tsui H.-C.T."/>
            <person name="Winkler M.E."/>
        </authorList>
    </citation>
    <scope>NUCLEOTIDE SEQUENCE</scope>
</reference>
<accession>A0A382AMI2</accession>
<name>A0A382AMI2_9ZZZZ</name>
<dbReference type="AlphaFoldDB" id="A0A382AMI2"/>
<proteinExistence type="predicted"/>
<dbReference type="EMBL" id="UINC01026041">
    <property type="protein sequence ID" value="SVB02775.1"/>
    <property type="molecule type" value="Genomic_DNA"/>
</dbReference>
<protein>
    <submittedName>
        <fullName evidence="1">Uncharacterized protein</fullName>
    </submittedName>
</protein>
<evidence type="ECO:0000313" key="1">
    <source>
        <dbReference type="EMBL" id="SVB02775.1"/>
    </source>
</evidence>
<sequence length="388" mass="43481">MKFLIGPLIKKTLVCVVFISFFCVLSPTQTHLQEPKDTNLSELPHVEEVRANSVTFSGGLEYGFTLGVCVEVVDQETEQRIAQAQITQITPEKITATILDLRFSRVDMGDFIRLPAKIITANPNWVEIDQGIRQGLTEGTTFKIFRVSAAVEPELEGKKDLPQKIAVSRAVLIDVRQEDATARVIGKRTVQPIVGDFVQIEAYTTINQKSGNIVYLDVASDLMAGLSEGMLVYVFQKNIVSRPDGSQQYVEWYEAVCNLTIQHVAKGSHTARCTINNDMEYEPSSNDHVSIEDMHARQRVVAAQNTYVLKSDVDRIYLSRFPEAEENLVFIAARKKIGTNQIDPSFLNAILQNCSLQIESIQDQVVAAAFLIQSRNPFQVGDRIRIFR</sequence>
<gene>
    <name evidence="1" type="ORF">METZ01_LOCUS155629</name>
</gene>
<organism evidence="1">
    <name type="scientific">marine metagenome</name>
    <dbReference type="NCBI Taxonomy" id="408172"/>
    <lineage>
        <taxon>unclassified sequences</taxon>
        <taxon>metagenomes</taxon>
        <taxon>ecological metagenomes</taxon>
    </lineage>
</organism>